<reference evidence="2" key="3">
    <citation type="submission" date="2016-10" db="EMBL/GenBank/DDBJ databases">
        <authorList>
            <person name="de Groot N.N."/>
        </authorList>
    </citation>
    <scope>NUCLEOTIDE SEQUENCE [LARGE SCALE GENOMIC DNA]</scope>
    <source>
        <strain evidence="2">DSM 16632</strain>
    </source>
</reference>
<reference evidence="1 3" key="1">
    <citation type="journal article" date="2016" name="Genome Announc.">
        <title>Draft Genome Sequence of the Rumen Methanogen Methanobrevibacter olleyae YLM1.</title>
        <authorList>
            <person name="Kelly W.J."/>
            <person name="Li D."/>
            <person name="Lambie S.C."/>
            <person name="Cox F."/>
            <person name="Attwood G.T."/>
            <person name="Altermann E."/>
            <person name="Leahy S.C."/>
        </authorList>
    </citation>
    <scope>NUCLEOTIDE SEQUENCE [LARGE SCALE GENOMIC DNA]</scope>
    <source>
        <strain evidence="1 3">YLM1</strain>
    </source>
</reference>
<dbReference type="GeneID" id="28488489"/>
<evidence type="ECO:0000313" key="1">
    <source>
        <dbReference type="EMBL" id="AMK14755.1"/>
    </source>
</evidence>
<dbReference type="Proteomes" id="UP000066376">
    <property type="component" value="Chromosome"/>
</dbReference>
<dbReference type="EMBL" id="CP014265">
    <property type="protein sequence ID" value="AMK14755.1"/>
    <property type="molecule type" value="Genomic_DNA"/>
</dbReference>
<dbReference type="Pfam" id="PF11576">
    <property type="entry name" value="HcgB"/>
    <property type="match status" value="1"/>
</dbReference>
<dbReference type="STRING" id="294671.YLM1_0195"/>
<sequence>MAFEESIKKASIQSYEGSRKGDTEEEIKEIQNYIRNAKIVVPNKNGIKVEVINEVLKRFKIPPAEHLDVNTNYADFSRTPAISKAKIAIDQSDADLVIARGRLGIPGSGSFLVFMDNKSRILTAASSPSHIIHKQSLEKTVYRETLDALKKVGFKEEM</sequence>
<evidence type="ECO:0000313" key="2">
    <source>
        <dbReference type="EMBL" id="SFL47049.1"/>
    </source>
</evidence>
<dbReference type="EMBL" id="FOTL01000013">
    <property type="protein sequence ID" value="SFL47049.1"/>
    <property type="molecule type" value="Genomic_DNA"/>
</dbReference>
<dbReference type="AlphaFoldDB" id="A0A126QZE7"/>
<dbReference type="KEGG" id="mol:YLM1_0195"/>
<dbReference type="PATRIC" id="fig|294671.3.peg.195"/>
<dbReference type="Proteomes" id="UP000183442">
    <property type="component" value="Unassembled WGS sequence"/>
</dbReference>
<dbReference type="RefSeq" id="WP_067145435.1">
    <property type="nucleotide sequence ID" value="NZ_CP014265.1"/>
</dbReference>
<dbReference type="Gene3D" id="3.40.50.10150">
    <property type="entry name" value="B12-dependent dehydatase associated subunit"/>
    <property type="match status" value="1"/>
</dbReference>
<organism evidence="1 3">
    <name type="scientific">Methanobrevibacter olleyae</name>
    <dbReference type="NCBI Taxonomy" id="294671"/>
    <lineage>
        <taxon>Archaea</taxon>
        <taxon>Methanobacteriati</taxon>
        <taxon>Methanobacteriota</taxon>
        <taxon>Methanomada group</taxon>
        <taxon>Methanobacteria</taxon>
        <taxon>Methanobacteriales</taxon>
        <taxon>Methanobacteriaceae</taxon>
        <taxon>Methanobrevibacter</taxon>
    </lineage>
</organism>
<reference evidence="4" key="4">
    <citation type="submission" date="2016-10" db="EMBL/GenBank/DDBJ databases">
        <authorList>
            <person name="Varghese N."/>
        </authorList>
    </citation>
    <scope>NUCLEOTIDE SEQUENCE [LARGE SCALE GENOMIC DNA]</scope>
    <source>
        <strain evidence="4">DSM 16632</strain>
    </source>
</reference>
<dbReference type="InterPro" id="IPR010254">
    <property type="entry name" value="B12-dep_deHydtase_bsu"/>
</dbReference>
<keyword evidence="3" id="KW-1185">Reference proteome</keyword>
<dbReference type="InterPro" id="IPR012019">
    <property type="entry name" value="HcgB"/>
</dbReference>
<dbReference type="PIRSF" id="PIRSF005018">
    <property type="entry name" value="UCP005018"/>
    <property type="match status" value="1"/>
</dbReference>
<dbReference type="OrthoDB" id="114359at2157"/>
<gene>
    <name evidence="2" type="ORF">SAMN02910297_00962</name>
    <name evidence="1" type="ORF">YLM1_0195</name>
</gene>
<accession>A0A126QZE7</accession>
<protein>
    <submittedName>
        <fullName evidence="1">Hmd co-occurring protein HcgB</fullName>
    </submittedName>
</protein>
<name>A0A126QZE7_METOL</name>
<dbReference type="Gene3D" id="1.10.287.470">
    <property type="entry name" value="Helix hairpin bin"/>
    <property type="match status" value="1"/>
</dbReference>
<reference evidence="3" key="2">
    <citation type="submission" date="2016-02" db="EMBL/GenBank/DDBJ databases">
        <title>The draft genome sequence of the rumen methanogen Methanobrevibacter olleyae YLM1.</title>
        <authorList>
            <consortium name="New Zealand Agricultural Greenhouse Gas Research Centre/Pastoral Greenhouse Gas Research Consortium"/>
            <person name="Kelly W.J."/>
            <person name="Li D."/>
            <person name="Lambie S.C."/>
            <person name="Attwood G.T."/>
            <person name="Altermann E."/>
            <person name="Leahy S.C."/>
        </authorList>
    </citation>
    <scope>NUCLEOTIDE SEQUENCE [LARGE SCALE GENOMIC DNA]</scope>
    <source>
        <strain evidence="3">YLM1</strain>
    </source>
</reference>
<evidence type="ECO:0000313" key="3">
    <source>
        <dbReference type="Proteomes" id="UP000066376"/>
    </source>
</evidence>
<proteinExistence type="predicted"/>
<evidence type="ECO:0000313" key="4">
    <source>
        <dbReference type="Proteomes" id="UP000183442"/>
    </source>
</evidence>